<feature type="domain" description="Protein arginine N-methyltransferase" evidence="4">
    <location>
        <begin position="34"/>
        <end position="200"/>
    </location>
</feature>
<keyword evidence="3" id="KW-0949">S-adenosyl-L-methionine</keyword>
<gene>
    <name evidence="5" type="primary">PRMT8B_3</name>
    <name evidence="5" type="ORF">GOODEAATRI_023036</name>
</gene>
<evidence type="ECO:0000256" key="2">
    <source>
        <dbReference type="ARBA" id="ARBA00022679"/>
    </source>
</evidence>
<protein>
    <submittedName>
        <fullName evidence="5">Protein arginine N-methyltransferase 8-B</fullName>
    </submittedName>
</protein>
<dbReference type="Proteomes" id="UP001476798">
    <property type="component" value="Unassembled WGS sequence"/>
</dbReference>
<dbReference type="PANTHER" id="PTHR11006">
    <property type="entry name" value="PROTEIN ARGININE N-METHYLTRANSFERASE"/>
    <property type="match status" value="1"/>
</dbReference>
<accession>A0ABV0MK23</accession>
<evidence type="ECO:0000259" key="4">
    <source>
        <dbReference type="Pfam" id="PF22528"/>
    </source>
</evidence>
<dbReference type="EMBL" id="JAHRIO010002427">
    <property type="protein sequence ID" value="MEQ2159455.1"/>
    <property type="molecule type" value="Genomic_DNA"/>
</dbReference>
<dbReference type="InterPro" id="IPR055135">
    <property type="entry name" value="PRMT_dom"/>
</dbReference>
<keyword evidence="1" id="KW-0489">Methyltransferase</keyword>
<dbReference type="Gene3D" id="2.70.160.11">
    <property type="entry name" value="Hnrnp arginine n-methyltransferase1"/>
    <property type="match status" value="1"/>
</dbReference>
<sequence length="203" mass="22953">NHPSGSRLGALTDIIDQQSPHHSPHSEPARRTVGWENVYGFDMTCIRNVAIKEPLVDVVDPKQVVTNSCLVKVSIENVAVGCPCVLYLLFSKIVSVFCLVRRSLIFSPFQEVDIYTVKAEDLSFTSSFCLQIQRNDYIHALVTYFNIEFTKCHKKTGFSTAPDASYTHWKQTVFYLEDYLTVRRGEEIVGSIAMKPNENNIVS</sequence>
<keyword evidence="2" id="KW-0808">Transferase</keyword>
<proteinExistence type="predicted"/>
<evidence type="ECO:0000313" key="5">
    <source>
        <dbReference type="EMBL" id="MEQ2159455.1"/>
    </source>
</evidence>
<dbReference type="PANTHER" id="PTHR11006:SF47">
    <property type="entry name" value="PROTEIN ARGININE N-METHYLTRANSFERASE 8"/>
    <property type="match status" value="1"/>
</dbReference>
<dbReference type="Pfam" id="PF22528">
    <property type="entry name" value="PRMT_C"/>
    <property type="match status" value="1"/>
</dbReference>
<dbReference type="SUPFAM" id="SSF53335">
    <property type="entry name" value="S-adenosyl-L-methionine-dependent methyltransferases"/>
    <property type="match status" value="1"/>
</dbReference>
<comment type="caution">
    <text evidence="5">The sequence shown here is derived from an EMBL/GenBank/DDBJ whole genome shotgun (WGS) entry which is preliminary data.</text>
</comment>
<reference evidence="5 6" key="1">
    <citation type="submission" date="2021-06" db="EMBL/GenBank/DDBJ databases">
        <authorList>
            <person name="Palmer J.M."/>
        </authorList>
    </citation>
    <scope>NUCLEOTIDE SEQUENCE [LARGE SCALE GENOMIC DNA]</scope>
    <source>
        <strain evidence="5 6">GA_2019</strain>
        <tissue evidence="5">Muscle</tissue>
    </source>
</reference>
<name>A0ABV0MK23_9TELE</name>
<evidence type="ECO:0000256" key="3">
    <source>
        <dbReference type="ARBA" id="ARBA00022691"/>
    </source>
</evidence>
<feature type="non-terminal residue" evidence="5">
    <location>
        <position position="1"/>
    </location>
</feature>
<organism evidence="5 6">
    <name type="scientific">Goodea atripinnis</name>
    <dbReference type="NCBI Taxonomy" id="208336"/>
    <lineage>
        <taxon>Eukaryota</taxon>
        <taxon>Metazoa</taxon>
        <taxon>Chordata</taxon>
        <taxon>Craniata</taxon>
        <taxon>Vertebrata</taxon>
        <taxon>Euteleostomi</taxon>
        <taxon>Actinopterygii</taxon>
        <taxon>Neopterygii</taxon>
        <taxon>Teleostei</taxon>
        <taxon>Neoteleostei</taxon>
        <taxon>Acanthomorphata</taxon>
        <taxon>Ovalentaria</taxon>
        <taxon>Atherinomorphae</taxon>
        <taxon>Cyprinodontiformes</taxon>
        <taxon>Goodeidae</taxon>
        <taxon>Goodea</taxon>
    </lineage>
</organism>
<dbReference type="InterPro" id="IPR025799">
    <property type="entry name" value="Arg_MeTrfase"/>
</dbReference>
<keyword evidence="6" id="KW-1185">Reference proteome</keyword>
<evidence type="ECO:0000313" key="6">
    <source>
        <dbReference type="Proteomes" id="UP001476798"/>
    </source>
</evidence>
<dbReference type="InterPro" id="IPR029063">
    <property type="entry name" value="SAM-dependent_MTases_sf"/>
</dbReference>
<evidence type="ECO:0000256" key="1">
    <source>
        <dbReference type="ARBA" id="ARBA00022603"/>
    </source>
</evidence>